<dbReference type="EMBL" id="KL198089">
    <property type="protein sequence ID" value="KDQ08518.1"/>
    <property type="molecule type" value="Genomic_DNA"/>
</dbReference>
<evidence type="ECO:0000313" key="2">
    <source>
        <dbReference type="EMBL" id="KDQ08518.1"/>
    </source>
</evidence>
<proteinExistence type="predicted"/>
<feature type="region of interest" description="Disordered" evidence="1">
    <location>
        <begin position="84"/>
        <end position="129"/>
    </location>
</feature>
<protein>
    <recommendedName>
        <fullName evidence="4">JAB domain-containing protein</fullName>
    </recommendedName>
</protein>
<name>A0A067LYL7_BOTB1</name>
<dbReference type="AlphaFoldDB" id="A0A067LYL7"/>
<evidence type="ECO:0000313" key="3">
    <source>
        <dbReference type="Proteomes" id="UP000027195"/>
    </source>
</evidence>
<organism evidence="2 3">
    <name type="scientific">Botryobasidium botryosum (strain FD-172 SS1)</name>
    <dbReference type="NCBI Taxonomy" id="930990"/>
    <lineage>
        <taxon>Eukaryota</taxon>
        <taxon>Fungi</taxon>
        <taxon>Dikarya</taxon>
        <taxon>Basidiomycota</taxon>
        <taxon>Agaricomycotina</taxon>
        <taxon>Agaricomycetes</taxon>
        <taxon>Cantharellales</taxon>
        <taxon>Botryobasidiaceae</taxon>
        <taxon>Botryobasidium</taxon>
    </lineage>
</organism>
<dbReference type="Proteomes" id="UP000027195">
    <property type="component" value="Unassembled WGS sequence"/>
</dbReference>
<reference evidence="3" key="1">
    <citation type="journal article" date="2014" name="Proc. Natl. Acad. Sci. U.S.A.">
        <title>Extensive sampling of basidiomycete genomes demonstrates inadequacy of the white-rot/brown-rot paradigm for wood decay fungi.</title>
        <authorList>
            <person name="Riley R."/>
            <person name="Salamov A.A."/>
            <person name="Brown D.W."/>
            <person name="Nagy L.G."/>
            <person name="Floudas D."/>
            <person name="Held B.W."/>
            <person name="Levasseur A."/>
            <person name="Lombard V."/>
            <person name="Morin E."/>
            <person name="Otillar R."/>
            <person name="Lindquist E.A."/>
            <person name="Sun H."/>
            <person name="LaButti K.M."/>
            <person name="Schmutz J."/>
            <person name="Jabbour D."/>
            <person name="Luo H."/>
            <person name="Baker S.E."/>
            <person name="Pisabarro A.G."/>
            <person name="Walton J.D."/>
            <person name="Blanchette R.A."/>
            <person name="Henrissat B."/>
            <person name="Martin F."/>
            <person name="Cullen D."/>
            <person name="Hibbett D.S."/>
            <person name="Grigoriev I.V."/>
        </authorList>
    </citation>
    <scope>NUCLEOTIDE SEQUENCE [LARGE SCALE GENOMIC DNA]</scope>
    <source>
        <strain evidence="3">FD-172 SS1</strain>
    </source>
</reference>
<sequence>MGIDLGSPPQVPDHTLGVSLFSRLFEPVLNRLAHAFTLVGNFHTHPLSSAHLGNSHPSRNDLLNAYDRQVPGIIVGRDGMIKYGDARRDMTNPGGYPPKPSRAQEGAYPTRKIGPRPNAAPNDVNPHDN</sequence>
<dbReference type="InParanoid" id="A0A067LYL7"/>
<dbReference type="HOGENOM" id="CLU_1948497_0_0_1"/>
<gene>
    <name evidence="2" type="ORF">BOTBODRAFT_563640</name>
</gene>
<evidence type="ECO:0008006" key="4">
    <source>
        <dbReference type="Google" id="ProtNLM"/>
    </source>
</evidence>
<dbReference type="SUPFAM" id="SSF102712">
    <property type="entry name" value="JAB1/MPN domain"/>
    <property type="match status" value="1"/>
</dbReference>
<accession>A0A067LYL7</accession>
<dbReference type="OrthoDB" id="3065309at2759"/>
<evidence type="ECO:0000256" key="1">
    <source>
        <dbReference type="SAM" id="MobiDB-lite"/>
    </source>
</evidence>
<keyword evidence="3" id="KW-1185">Reference proteome</keyword>